<feature type="repeat" description="ANK" evidence="1">
    <location>
        <begin position="189"/>
        <end position="221"/>
    </location>
</feature>
<dbReference type="GO" id="GO:0005634">
    <property type="term" value="C:nucleus"/>
    <property type="evidence" value="ECO:0007669"/>
    <property type="project" value="TreeGrafter"/>
</dbReference>
<dbReference type="InterPro" id="IPR002110">
    <property type="entry name" value="Ankyrin_rpt"/>
</dbReference>
<dbReference type="AlphaFoldDB" id="G0UW12"/>
<gene>
    <name evidence="2" type="ORF">TCIL3000_10_3390</name>
</gene>
<dbReference type="Pfam" id="PF12796">
    <property type="entry name" value="Ank_2"/>
    <property type="match status" value="1"/>
</dbReference>
<dbReference type="PROSITE" id="PS50088">
    <property type="entry name" value="ANK_REPEAT"/>
    <property type="match status" value="1"/>
</dbReference>
<dbReference type="SUPFAM" id="SSF48403">
    <property type="entry name" value="Ankyrin repeat"/>
    <property type="match status" value="1"/>
</dbReference>
<dbReference type="PANTHER" id="PTHR24183">
    <property type="entry name" value="FIBRONECTIN TYPE 3 AND ANKYRIN REPEAT DOMAINS PROTEIN 1"/>
    <property type="match status" value="1"/>
</dbReference>
<accession>G0UW12</accession>
<dbReference type="PROSITE" id="PS50297">
    <property type="entry name" value="ANK_REP_REGION"/>
    <property type="match status" value="1"/>
</dbReference>
<dbReference type="EMBL" id="HE575323">
    <property type="protein sequence ID" value="CCC93578.1"/>
    <property type="molecule type" value="Genomic_DNA"/>
</dbReference>
<keyword evidence="1" id="KW-0040">ANK repeat</keyword>
<dbReference type="PANTHER" id="PTHR24183:SF1">
    <property type="entry name" value="FIBRONECTIN TYPE 3 AND ANKYRIN REPEAT DOMAINS PROTEIN 1"/>
    <property type="match status" value="1"/>
</dbReference>
<dbReference type="Gene3D" id="1.25.40.20">
    <property type="entry name" value="Ankyrin repeat-containing domain"/>
    <property type="match status" value="1"/>
</dbReference>
<evidence type="ECO:0000256" key="1">
    <source>
        <dbReference type="PROSITE-ProRule" id="PRU00023"/>
    </source>
</evidence>
<dbReference type="VEuPathDB" id="TriTrypDB:TcIL3000_10_3390"/>
<sequence length="367" mass="39716">MPQSGEVISNEELCLLNDAQALRWCRTEGVHGTVDHNGVFSLADYDYPDPHFLRSFCTAPVIPWESFQAVRKGRVVLSEAHERAVAEDLVRLSVEFSNGGSNNSSSNSSGSGLGGIALPVKSIGKFLEDVLPGLCAKKGDSLYRGATFLLLGILTGSILLARWCLALGSDPNDMSFLSDSDVVVNQMQHGYSPMFVAVITGNIEMMELLSRFGGSVAVYDRWGRTPLHAALAMADRETISWLQDKGAPRWMGNSGLMLHDMAKYPDLAPVNFALNPRPQLSSSSQVIPSVSEAPEAGDEGGEMVKGDMCHCHSGRPKCFCGCVDDMFLRWSYDRLQSRWHSGLNFSGMAAAPAKRQQAPPGLSANSA</sequence>
<organism evidence="2">
    <name type="scientific">Trypanosoma congolense (strain IL3000)</name>
    <dbReference type="NCBI Taxonomy" id="1068625"/>
    <lineage>
        <taxon>Eukaryota</taxon>
        <taxon>Discoba</taxon>
        <taxon>Euglenozoa</taxon>
        <taxon>Kinetoplastea</taxon>
        <taxon>Metakinetoplastina</taxon>
        <taxon>Trypanosomatida</taxon>
        <taxon>Trypanosomatidae</taxon>
        <taxon>Trypanosoma</taxon>
        <taxon>Nannomonas</taxon>
    </lineage>
</organism>
<evidence type="ECO:0000313" key="2">
    <source>
        <dbReference type="EMBL" id="CCC93578.1"/>
    </source>
</evidence>
<dbReference type="SMART" id="SM00248">
    <property type="entry name" value="ANK"/>
    <property type="match status" value="3"/>
</dbReference>
<proteinExistence type="predicted"/>
<name>G0UW12_TRYCI</name>
<reference evidence="2" key="1">
    <citation type="journal article" date="2012" name="Proc. Natl. Acad. Sci. U.S.A.">
        <title>Antigenic diversity is generated by distinct evolutionary mechanisms in African trypanosome species.</title>
        <authorList>
            <person name="Jackson A.P."/>
            <person name="Berry A."/>
            <person name="Aslett M."/>
            <person name="Allison H.C."/>
            <person name="Burton P."/>
            <person name="Vavrova-Anderson J."/>
            <person name="Brown R."/>
            <person name="Browne H."/>
            <person name="Corton N."/>
            <person name="Hauser H."/>
            <person name="Gamble J."/>
            <person name="Gilderthorp R."/>
            <person name="Marcello L."/>
            <person name="McQuillan J."/>
            <person name="Otto T.D."/>
            <person name="Quail M.A."/>
            <person name="Sanders M.J."/>
            <person name="van Tonder A."/>
            <person name="Ginger M.L."/>
            <person name="Field M.C."/>
            <person name="Barry J.D."/>
            <person name="Hertz-Fowler C."/>
            <person name="Berriman M."/>
        </authorList>
    </citation>
    <scope>NUCLEOTIDE SEQUENCE</scope>
    <source>
        <strain evidence="2">IL3000</strain>
    </source>
</reference>
<protein>
    <submittedName>
        <fullName evidence="2">Uncharacterized protein</fullName>
    </submittedName>
</protein>
<dbReference type="InterPro" id="IPR036770">
    <property type="entry name" value="Ankyrin_rpt-contain_sf"/>
</dbReference>